<dbReference type="Pfam" id="PF13385">
    <property type="entry name" value="Laminin_G_3"/>
    <property type="match status" value="2"/>
</dbReference>
<evidence type="ECO:0000256" key="2">
    <source>
        <dbReference type="ARBA" id="ARBA00023157"/>
    </source>
</evidence>
<name>A0A815A460_9BILA</name>
<dbReference type="AlphaFoldDB" id="A0A815A460"/>
<keyword evidence="3" id="KW-0472">Membrane</keyword>
<dbReference type="Proteomes" id="UP000663829">
    <property type="component" value="Unassembled WGS sequence"/>
</dbReference>
<dbReference type="SMART" id="SM00560">
    <property type="entry name" value="LamGL"/>
    <property type="match status" value="2"/>
</dbReference>
<dbReference type="EMBL" id="CAJOBC010014752">
    <property type="protein sequence ID" value="CAF4021218.1"/>
    <property type="molecule type" value="Genomic_DNA"/>
</dbReference>
<dbReference type="Gene3D" id="2.60.120.200">
    <property type="match status" value="2"/>
</dbReference>
<evidence type="ECO:0000313" key="6">
    <source>
        <dbReference type="EMBL" id="CAF4021218.1"/>
    </source>
</evidence>
<evidence type="ECO:0000259" key="4">
    <source>
        <dbReference type="SMART" id="SM00560"/>
    </source>
</evidence>
<reference evidence="5" key="1">
    <citation type="submission" date="2021-02" db="EMBL/GenBank/DDBJ databases">
        <authorList>
            <person name="Nowell W R."/>
        </authorList>
    </citation>
    <scope>NUCLEOTIDE SEQUENCE</scope>
</reference>
<dbReference type="Proteomes" id="UP000681722">
    <property type="component" value="Unassembled WGS sequence"/>
</dbReference>
<keyword evidence="3" id="KW-0812">Transmembrane</keyword>
<feature type="domain" description="LamG-like jellyroll fold" evidence="4">
    <location>
        <begin position="316"/>
        <end position="462"/>
    </location>
</feature>
<feature type="domain" description="LamG-like jellyroll fold" evidence="4">
    <location>
        <begin position="148"/>
        <end position="283"/>
    </location>
</feature>
<gene>
    <name evidence="5" type="ORF">GPM918_LOCUS26160</name>
    <name evidence="6" type="ORF">SRO942_LOCUS26256</name>
</gene>
<dbReference type="InterPro" id="IPR013320">
    <property type="entry name" value="ConA-like_dom_sf"/>
</dbReference>
<organism evidence="5 7">
    <name type="scientific">Didymodactylos carnosus</name>
    <dbReference type="NCBI Taxonomy" id="1234261"/>
    <lineage>
        <taxon>Eukaryota</taxon>
        <taxon>Metazoa</taxon>
        <taxon>Spiralia</taxon>
        <taxon>Gnathifera</taxon>
        <taxon>Rotifera</taxon>
        <taxon>Eurotatoria</taxon>
        <taxon>Bdelloidea</taxon>
        <taxon>Philodinida</taxon>
        <taxon>Philodinidae</taxon>
        <taxon>Didymodactylos</taxon>
    </lineage>
</organism>
<proteinExistence type="predicted"/>
<dbReference type="SUPFAM" id="SSF49899">
    <property type="entry name" value="Concanavalin A-like lectins/glucanases"/>
    <property type="match status" value="2"/>
</dbReference>
<dbReference type="PANTHER" id="PTHR42535">
    <property type="entry name" value="OOKINETE PROTEIN, PUTATIVE-RELATED"/>
    <property type="match status" value="1"/>
</dbReference>
<protein>
    <recommendedName>
        <fullName evidence="4">LamG-like jellyroll fold domain-containing protein</fullName>
    </recommendedName>
</protein>
<dbReference type="EMBL" id="CAJNOQ010010428">
    <property type="protein sequence ID" value="CAF1251584.1"/>
    <property type="molecule type" value="Genomic_DNA"/>
</dbReference>
<evidence type="ECO:0000313" key="7">
    <source>
        <dbReference type="Proteomes" id="UP000663829"/>
    </source>
</evidence>
<dbReference type="OrthoDB" id="10003323at2759"/>
<dbReference type="PANTHER" id="PTHR42535:SF2">
    <property type="entry name" value="CHROMOSOME UNDETERMINED SCAFFOLD_146, WHOLE GENOME SHOTGUN SEQUENCE"/>
    <property type="match status" value="1"/>
</dbReference>
<evidence type="ECO:0000313" key="5">
    <source>
        <dbReference type="EMBL" id="CAF1251584.1"/>
    </source>
</evidence>
<accession>A0A815A460</accession>
<keyword evidence="2" id="KW-1015">Disulfide bond</keyword>
<sequence>MPTSSEIVTVYLPRSQPAPDGTASPSVINLNLTQIPAISSSTNTTVTTKLLAVGVPVLVTCAAVMILVGLLVLKKGATNVNSATTSTTTATSLTAYWSFDGSSTDLFGLYNAVSVNSPTYVTGYVRQAIRLNGANQYLNAPHIAFARVSFTIEVWIYWTSVSNNDNAIIGECVCTTSGTCNSQCLYFIFRNQKILMGFFSNDLTGSTTLSGNTWYHIAFVYDYTAGQQRIYLNGIQDGLFTTTPYIGTSGNITIGTDAINTGSNYFAGYLDQLSITSGAKTAVDILNDATLCAYFSFDAGSLLDYGPNGLNGTVNSAFSFAYWVNPAAVSGTLIHVSSGPDGLQNSVLVWCVPFMGFKSTGEIICQVWPVVYALGPILTLGVWTHIAETFSTANGVRLYINGTLYSTSGGGTSYAASGQPNYITVASYSSNGLGCAQGQVSPGPFHGYIDELKIYSRELNSTDVYALAHP</sequence>
<comment type="caution">
    <text evidence="5">The sequence shown here is derived from an EMBL/GenBank/DDBJ whole genome shotgun (WGS) entry which is preliminary data.</text>
</comment>
<keyword evidence="3" id="KW-1133">Transmembrane helix</keyword>
<evidence type="ECO:0000256" key="1">
    <source>
        <dbReference type="ARBA" id="ARBA00022729"/>
    </source>
</evidence>
<feature type="transmembrane region" description="Helical" evidence="3">
    <location>
        <begin position="50"/>
        <end position="73"/>
    </location>
</feature>
<keyword evidence="7" id="KW-1185">Reference proteome</keyword>
<evidence type="ECO:0000256" key="3">
    <source>
        <dbReference type="SAM" id="Phobius"/>
    </source>
</evidence>
<keyword evidence="1" id="KW-0732">Signal</keyword>
<dbReference type="InterPro" id="IPR006558">
    <property type="entry name" value="LamG-like"/>
</dbReference>